<dbReference type="PROSITE" id="PS50943">
    <property type="entry name" value="HTH_CROC1"/>
    <property type="match status" value="2"/>
</dbReference>
<sequence length="226" mass="26253">MKTIQQATQLRTRKLGLLIYDARISRNRSVEQCARVMGISPEQYEQVEAGLLAPSLPQLEAFAYYLDIPLEHFWSAQSLLGQGMQEPFEQAPAYVSLRHKIIGARLRMARQTLNLTLQQMEEKTALPKERIEAYELGEKSIPLPELEILTDHLQIRMEELFDQRGPIGQWRRERLAMQRFMELPEDVREFICKPVNLPYLKLAMRLSELSVEKLRAVAEGLLEITY</sequence>
<dbReference type="SMART" id="SM00530">
    <property type="entry name" value="HTH_XRE"/>
    <property type="match status" value="2"/>
</dbReference>
<reference evidence="3 4" key="1">
    <citation type="submission" date="2015-07" db="EMBL/GenBank/DDBJ databases">
        <title>Draft genome of Bellilinea caldifistulae DSM 17877.</title>
        <authorList>
            <person name="Hemp J."/>
            <person name="Ward L.M."/>
            <person name="Pace L.A."/>
            <person name="Fischer W.W."/>
        </authorList>
    </citation>
    <scope>NUCLEOTIDE SEQUENCE [LARGE SCALE GENOMIC DNA]</scope>
    <source>
        <strain evidence="3 4">GOMI-1</strain>
    </source>
</reference>
<dbReference type="PANTHER" id="PTHR46797">
    <property type="entry name" value="HTH-TYPE TRANSCRIPTIONAL REGULATOR"/>
    <property type="match status" value="1"/>
</dbReference>
<dbReference type="GO" id="GO:0003677">
    <property type="term" value="F:DNA binding"/>
    <property type="evidence" value="ECO:0007669"/>
    <property type="project" value="UniProtKB-KW"/>
</dbReference>
<dbReference type="Gene3D" id="1.10.260.40">
    <property type="entry name" value="lambda repressor-like DNA-binding domains"/>
    <property type="match status" value="2"/>
</dbReference>
<keyword evidence="1" id="KW-0238">DNA-binding</keyword>
<keyword evidence="4" id="KW-1185">Reference proteome</keyword>
<dbReference type="Proteomes" id="UP000050514">
    <property type="component" value="Unassembled WGS sequence"/>
</dbReference>
<dbReference type="GO" id="GO:0003700">
    <property type="term" value="F:DNA-binding transcription factor activity"/>
    <property type="evidence" value="ECO:0007669"/>
    <property type="project" value="TreeGrafter"/>
</dbReference>
<dbReference type="InterPro" id="IPR050807">
    <property type="entry name" value="TransReg_Diox_bact_type"/>
</dbReference>
<name>A0A0P6XAC8_9CHLR</name>
<dbReference type="InterPro" id="IPR010982">
    <property type="entry name" value="Lambda_DNA-bd_dom_sf"/>
</dbReference>
<dbReference type="CDD" id="cd00093">
    <property type="entry name" value="HTH_XRE"/>
    <property type="match status" value="2"/>
</dbReference>
<feature type="domain" description="HTH cro/C1-type" evidence="2">
    <location>
        <begin position="106"/>
        <end position="160"/>
    </location>
</feature>
<evidence type="ECO:0000259" key="2">
    <source>
        <dbReference type="PROSITE" id="PS50943"/>
    </source>
</evidence>
<dbReference type="GO" id="GO:0005829">
    <property type="term" value="C:cytosol"/>
    <property type="evidence" value="ECO:0007669"/>
    <property type="project" value="TreeGrafter"/>
</dbReference>
<dbReference type="AlphaFoldDB" id="A0A0P6XAC8"/>
<dbReference type="SUPFAM" id="SSF47413">
    <property type="entry name" value="lambda repressor-like DNA-binding domains"/>
    <property type="match status" value="2"/>
</dbReference>
<dbReference type="EMBL" id="LGHJ01000010">
    <property type="protein sequence ID" value="KPL77179.1"/>
    <property type="molecule type" value="Genomic_DNA"/>
</dbReference>
<feature type="domain" description="HTH cro/C1-type" evidence="2">
    <location>
        <begin position="19"/>
        <end position="73"/>
    </location>
</feature>
<dbReference type="STRING" id="360411.AC812_04230"/>
<evidence type="ECO:0000256" key="1">
    <source>
        <dbReference type="ARBA" id="ARBA00023125"/>
    </source>
</evidence>
<evidence type="ECO:0000313" key="4">
    <source>
        <dbReference type="Proteomes" id="UP000050514"/>
    </source>
</evidence>
<proteinExistence type="predicted"/>
<dbReference type="RefSeq" id="WP_061914728.1">
    <property type="nucleotide sequence ID" value="NZ_DF967971.1"/>
</dbReference>
<dbReference type="InterPro" id="IPR001387">
    <property type="entry name" value="Cro/C1-type_HTH"/>
</dbReference>
<organism evidence="3 4">
    <name type="scientific">Bellilinea caldifistulae</name>
    <dbReference type="NCBI Taxonomy" id="360411"/>
    <lineage>
        <taxon>Bacteria</taxon>
        <taxon>Bacillati</taxon>
        <taxon>Chloroflexota</taxon>
        <taxon>Anaerolineae</taxon>
        <taxon>Anaerolineales</taxon>
        <taxon>Anaerolineaceae</taxon>
        <taxon>Bellilinea</taxon>
    </lineage>
</organism>
<dbReference type="PANTHER" id="PTHR46797:SF1">
    <property type="entry name" value="METHYLPHOSPHONATE SYNTHASE"/>
    <property type="match status" value="1"/>
</dbReference>
<dbReference type="OrthoDB" id="162895at2"/>
<protein>
    <recommendedName>
        <fullName evidence="2">HTH cro/C1-type domain-containing protein</fullName>
    </recommendedName>
</protein>
<gene>
    <name evidence="3" type="ORF">AC812_04230</name>
</gene>
<dbReference type="Pfam" id="PF01381">
    <property type="entry name" value="HTH_3"/>
    <property type="match status" value="1"/>
</dbReference>
<accession>A0A0P6XAC8</accession>
<evidence type="ECO:0000313" key="3">
    <source>
        <dbReference type="EMBL" id="KPL77179.1"/>
    </source>
</evidence>
<comment type="caution">
    <text evidence="3">The sequence shown here is derived from an EMBL/GenBank/DDBJ whole genome shotgun (WGS) entry which is preliminary data.</text>
</comment>